<dbReference type="PANTHER" id="PTHR34039">
    <property type="entry name" value="UPF0102 PROTEIN YRAN"/>
    <property type="match status" value="1"/>
</dbReference>
<evidence type="ECO:0000313" key="3">
    <source>
        <dbReference type="EMBL" id="MBJ8342172.1"/>
    </source>
</evidence>
<dbReference type="GO" id="GO:0003676">
    <property type="term" value="F:nucleic acid binding"/>
    <property type="evidence" value="ECO:0007669"/>
    <property type="project" value="InterPro"/>
</dbReference>
<dbReference type="NCBIfam" id="NF009150">
    <property type="entry name" value="PRK12497.1-3"/>
    <property type="match status" value="1"/>
</dbReference>
<dbReference type="InterPro" id="IPR003509">
    <property type="entry name" value="UPF0102_YraN-like"/>
</dbReference>
<evidence type="ECO:0000313" key="4">
    <source>
        <dbReference type="Proteomes" id="UP000655868"/>
    </source>
</evidence>
<dbReference type="CDD" id="cd20736">
    <property type="entry name" value="PoNe_Nuclease"/>
    <property type="match status" value="1"/>
</dbReference>
<name>A0A934NVW0_9NOCA</name>
<dbReference type="PANTHER" id="PTHR34039:SF1">
    <property type="entry name" value="UPF0102 PROTEIN YRAN"/>
    <property type="match status" value="1"/>
</dbReference>
<dbReference type="AlphaFoldDB" id="A0A934NVW0"/>
<proteinExistence type="inferred from homology"/>
<accession>A0A934NVW0</accession>
<comment type="caution">
    <text evidence="3">The sequence shown here is derived from an EMBL/GenBank/DDBJ whole genome shotgun (WGS) entry which is preliminary data.</text>
</comment>
<dbReference type="HAMAP" id="MF_00048">
    <property type="entry name" value="UPF0102"/>
    <property type="match status" value="1"/>
</dbReference>
<dbReference type="Pfam" id="PF02021">
    <property type="entry name" value="UPF0102"/>
    <property type="match status" value="1"/>
</dbReference>
<keyword evidence="4" id="KW-1185">Reference proteome</keyword>
<dbReference type="SUPFAM" id="SSF52980">
    <property type="entry name" value="Restriction endonuclease-like"/>
    <property type="match status" value="1"/>
</dbReference>
<dbReference type="NCBIfam" id="TIGR00252">
    <property type="entry name" value="YraN family protein"/>
    <property type="match status" value="1"/>
</dbReference>
<dbReference type="InterPro" id="IPR011856">
    <property type="entry name" value="tRNA_endonuc-like_dom_sf"/>
</dbReference>
<comment type="similarity">
    <text evidence="1 2">Belongs to the UPF0102 family.</text>
</comment>
<evidence type="ECO:0000256" key="2">
    <source>
        <dbReference type="HAMAP-Rule" id="MF_00048"/>
    </source>
</evidence>
<sequence>MGNNVALGAQGEDLAAEFLTAAGMTIVDRNWRTRYGEIDLIVRSNDVLVFVEVKTRTGRRMGVPAEAVTLTKQRRIRRLAAVWLAEQSGPWTPVRFDVVSVLIESGTEPVIEHLEAVF</sequence>
<dbReference type="RefSeq" id="WP_199707531.1">
    <property type="nucleotide sequence ID" value="NZ_JAEMNV010000010.1"/>
</dbReference>
<dbReference type="Proteomes" id="UP000655868">
    <property type="component" value="Unassembled WGS sequence"/>
</dbReference>
<dbReference type="Gene3D" id="3.40.1350.10">
    <property type="match status" value="1"/>
</dbReference>
<gene>
    <name evidence="3" type="ORF">JGU71_25100</name>
</gene>
<protein>
    <recommendedName>
        <fullName evidence="2">UPF0102 protein JGU71_25100</fullName>
    </recommendedName>
</protein>
<organism evidence="3 4">
    <name type="scientific">Antrihabitans stalagmiti</name>
    <dbReference type="NCBI Taxonomy" id="2799499"/>
    <lineage>
        <taxon>Bacteria</taxon>
        <taxon>Bacillati</taxon>
        <taxon>Actinomycetota</taxon>
        <taxon>Actinomycetes</taxon>
        <taxon>Mycobacteriales</taxon>
        <taxon>Nocardiaceae</taxon>
        <taxon>Antrihabitans</taxon>
    </lineage>
</organism>
<evidence type="ECO:0000256" key="1">
    <source>
        <dbReference type="ARBA" id="ARBA00006738"/>
    </source>
</evidence>
<reference evidence="3" key="1">
    <citation type="submission" date="2020-12" db="EMBL/GenBank/DDBJ databases">
        <title>Antrihabitans popcorni sp. nov. and Antrihabitans auranticaus sp. nov., isolated from a larva cave.</title>
        <authorList>
            <person name="Lee S.D."/>
            <person name="Kim I.S."/>
        </authorList>
    </citation>
    <scope>NUCLEOTIDE SEQUENCE</scope>
    <source>
        <strain evidence="3">YC3-6</strain>
    </source>
</reference>
<dbReference type="EMBL" id="JAEMNV010000010">
    <property type="protein sequence ID" value="MBJ8342172.1"/>
    <property type="molecule type" value="Genomic_DNA"/>
</dbReference>
<dbReference type="NCBIfam" id="NF009154">
    <property type="entry name" value="PRK12497.3-3"/>
    <property type="match status" value="1"/>
</dbReference>
<dbReference type="InterPro" id="IPR011335">
    <property type="entry name" value="Restrct_endonuc-II-like"/>
</dbReference>